<accession>A0AAN8PLF1</accession>
<organism evidence="2 3">
    <name type="scientific">Polyplax serrata</name>
    <name type="common">Common mouse louse</name>
    <dbReference type="NCBI Taxonomy" id="468196"/>
    <lineage>
        <taxon>Eukaryota</taxon>
        <taxon>Metazoa</taxon>
        <taxon>Ecdysozoa</taxon>
        <taxon>Arthropoda</taxon>
        <taxon>Hexapoda</taxon>
        <taxon>Insecta</taxon>
        <taxon>Pterygota</taxon>
        <taxon>Neoptera</taxon>
        <taxon>Paraneoptera</taxon>
        <taxon>Psocodea</taxon>
        <taxon>Troctomorpha</taxon>
        <taxon>Phthiraptera</taxon>
        <taxon>Anoplura</taxon>
        <taxon>Polyplacidae</taxon>
        <taxon>Polyplax</taxon>
    </lineage>
</organism>
<name>A0AAN8PLF1_POLSC</name>
<feature type="region of interest" description="Disordered" evidence="1">
    <location>
        <begin position="1"/>
        <end position="45"/>
    </location>
</feature>
<dbReference type="AlphaFoldDB" id="A0AAN8PLF1"/>
<comment type="caution">
    <text evidence="2">The sequence shown here is derived from an EMBL/GenBank/DDBJ whole genome shotgun (WGS) entry which is preliminary data.</text>
</comment>
<proteinExistence type="predicted"/>
<gene>
    <name evidence="2" type="ORF">RUM43_006466</name>
</gene>
<reference evidence="2 3" key="1">
    <citation type="submission" date="2023-10" db="EMBL/GenBank/DDBJ databases">
        <title>Genomes of two closely related lineages of the louse Polyplax serrata with different host specificities.</title>
        <authorList>
            <person name="Martinu J."/>
            <person name="Tarabai H."/>
            <person name="Stefka J."/>
            <person name="Hypsa V."/>
        </authorList>
    </citation>
    <scope>NUCLEOTIDE SEQUENCE [LARGE SCALE GENOMIC DNA]</scope>
    <source>
        <strain evidence="2">HR10_N</strain>
    </source>
</reference>
<dbReference type="EMBL" id="JAWJWE010000037">
    <property type="protein sequence ID" value="KAK6626160.1"/>
    <property type="molecule type" value="Genomic_DNA"/>
</dbReference>
<evidence type="ECO:0000313" key="2">
    <source>
        <dbReference type="EMBL" id="KAK6626160.1"/>
    </source>
</evidence>
<protein>
    <submittedName>
        <fullName evidence="2">Uncharacterized protein</fullName>
    </submittedName>
</protein>
<dbReference type="Proteomes" id="UP001372834">
    <property type="component" value="Unassembled WGS sequence"/>
</dbReference>
<sequence length="61" mass="7208">MENEKLGGLRMEKEKWEAKDGKRKGGYENKKGDKDKDEDNLGESRIEDKMAEYQLIKFKNK</sequence>
<evidence type="ECO:0000256" key="1">
    <source>
        <dbReference type="SAM" id="MobiDB-lite"/>
    </source>
</evidence>
<evidence type="ECO:0000313" key="3">
    <source>
        <dbReference type="Proteomes" id="UP001372834"/>
    </source>
</evidence>